<accession>A0A4R1FTF0</accession>
<evidence type="ECO:0000256" key="5">
    <source>
        <dbReference type="ARBA" id="ARBA00022763"/>
    </source>
</evidence>
<evidence type="ECO:0000313" key="16">
    <source>
        <dbReference type="Proteomes" id="UP000294856"/>
    </source>
</evidence>
<dbReference type="RefSeq" id="WP_067445597.1">
    <property type="nucleotide sequence ID" value="NZ_SMFR01000002.1"/>
</dbReference>
<keyword evidence="9" id="KW-0238">DNA-binding</keyword>
<feature type="region of interest" description="Disordered" evidence="14">
    <location>
        <begin position="111"/>
        <end position="147"/>
    </location>
</feature>
<dbReference type="GO" id="GO:0004518">
    <property type="term" value="F:nuclease activity"/>
    <property type="evidence" value="ECO:0007669"/>
    <property type="project" value="UniProtKB-KW"/>
</dbReference>
<keyword evidence="4" id="KW-0547">Nucleotide-binding</keyword>
<keyword evidence="7" id="KW-0067">ATP-binding</keyword>
<evidence type="ECO:0000256" key="9">
    <source>
        <dbReference type="ARBA" id="ARBA00023125"/>
    </source>
</evidence>
<name>A0A4R1FTF0_9NOCA</name>
<dbReference type="EMBL" id="SMFR01000002">
    <property type="protein sequence ID" value="TCJ96859.1"/>
    <property type="molecule type" value="Genomic_DNA"/>
</dbReference>
<evidence type="ECO:0000256" key="11">
    <source>
        <dbReference type="ARBA" id="ARBA00038000"/>
    </source>
</evidence>
<comment type="caution">
    <text evidence="15">The sequence shown here is derived from an EMBL/GenBank/DDBJ whole genome shotgun (WGS) entry which is preliminary data.</text>
</comment>
<evidence type="ECO:0000256" key="8">
    <source>
        <dbReference type="ARBA" id="ARBA00022881"/>
    </source>
</evidence>
<keyword evidence="10" id="KW-0234">DNA repair</keyword>
<comment type="subcellular location">
    <subcellularLocation>
        <location evidence="1">Cytoplasm</location>
    </subcellularLocation>
</comment>
<keyword evidence="16" id="KW-1185">Reference proteome</keyword>
<feature type="compositionally biased region" description="Low complexity" evidence="14">
    <location>
        <begin position="40"/>
        <end position="53"/>
    </location>
</feature>
<proteinExistence type="inferred from homology"/>
<dbReference type="PANTHER" id="PTHR43152">
    <property type="entry name" value="UVRABC SYSTEM PROTEIN A"/>
    <property type="match status" value="1"/>
</dbReference>
<evidence type="ECO:0000256" key="4">
    <source>
        <dbReference type="ARBA" id="ARBA00022741"/>
    </source>
</evidence>
<dbReference type="Proteomes" id="UP000294856">
    <property type="component" value="Unassembled WGS sequence"/>
</dbReference>
<evidence type="ECO:0000256" key="7">
    <source>
        <dbReference type="ARBA" id="ARBA00022840"/>
    </source>
</evidence>
<feature type="region of interest" description="Disordered" evidence="14">
    <location>
        <begin position="1"/>
        <end position="28"/>
    </location>
</feature>
<sequence length="147" mass="15212">MDSHEVDPSVRVRGTRADNLRGGDVDMSPNALVARAGTAGCGSSSSVCGPSRAQSRRRRREPVMAYAPGLLRRVRACDTGLFPADTDILMAQLNSLVDNGSGVVVVEHDRGPGGGGQGGRIVAQGAPKMAADNPVSRTSPCSAERSL</sequence>
<evidence type="ECO:0000256" key="12">
    <source>
        <dbReference type="ARBA" id="ARBA00039316"/>
    </source>
</evidence>
<evidence type="ECO:0000256" key="14">
    <source>
        <dbReference type="SAM" id="MobiDB-lite"/>
    </source>
</evidence>
<dbReference type="STRING" id="1210063.GCA_001612665_00550"/>
<keyword evidence="3" id="KW-0677">Repeat</keyword>
<keyword evidence="5" id="KW-0227">DNA damage</keyword>
<keyword evidence="6" id="KW-0228">DNA excision</keyword>
<keyword evidence="2" id="KW-0963">Cytoplasm</keyword>
<evidence type="ECO:0000256" key="3">
    <source>
        <dbReference type="ARBA" id="ARBA00022737"/>
    </source>
</evidence>
<reference evidence="15 16" key="1">
    <citation type="submission" date="2019-03" db="EMBL/GenBank/DDBJ databases">
        <title>Genomic Encyclopedia of Type Strains, Phase IV (KMG-IV): sequencing the most valuable type-strain genomes for metagenomic binning, comparative biology and taxonomic classification.</title>
        <authorList>
            <person name="Goeker M."/>
        </authorList>
    </citation>
    <scope>NUCLEOTIDE SEQUENCE [LARGE SCALE GENOMIC DNA]</scope>
    <source>
        <strain evidence="15 16">DSM 44684</strain>
    </source>
</reference>
<organism evidence="15 16">
    <name type="scientific">Nocardia alba</name>
    <dbReference type="NCBI Taxonomy" id="225051"/>
    <lineage>
        <taxon>Bacteria</taxon>
        <taxon>Bacillati</taxon>
        <taxon>Actinomycetota</taxon>
        <taxon>Actinomycetes</taxon>
        <taxon>Mycobacteriales</taxon>
        <taxon>Nocardiaceae</taxon>
        <taxon>Nocardia</taxon>
    </lineage>
</organism>
<evidence type="ECO:0000256" key="2">
    <source>
        <dbReference type="ARBA" id="ARBA00022490"/>
    </source>
</evidence>
<protein>
    <recommendedName>
        <fullName evidence="12">UvrABC system protein A</fullName>
    </recommendedName>
    <alternativeName>
        <fullName evidence="13">Excinuclease ABC subunit A</fullName>
    </alternativeName>
</protein>
<dbReference type="GO" id="GO:0006281">
    <property type="term" value="P:DNA repair"/>
    <property type="evidence" value="ECO:0007669"/>
    <property type="project" value="UniProtKB-KW"/>
</dbReference>
<dbReference type="GO" id="GO:0005737">
    <property type="term" value="C:cytoplasm"/>
    <property type="evidence" value="ECO:0007669"/>
    <property type="project" value="UniProtKB-SubCell"/>
</dbReference>
<comment type="similarity">
    <text evidence="11">Belongs to the ABC transporter superfamily. UvrA family.</text>
</comment>
<dbReference type="Gene3D" id="3.40.50.300">
    <property type="entry name" value="P-loop containing nucleotide triphosphate hydrolases"/>
    <property type="match status" value="2"/>
</dbReference>
<dbReference type="GO" id="GO:0005524">
    <property type="term" value="F:ATP binding"/>
    <property type="evidence" value="ECO:0007669"/>
    <property type="project" value="UniProtKB-KW"/>
</dbReference>
<feature type="region of interest" description="Disordered" evidence="14">
    <location>
        <begin position="40"/>
        <end position="59"/>
    </location>
</feature>
<dbReference type="InterPro" id="IPR027417">
    <property type="entry name" value="P-loop_NTPase"/>
</dbReference>
<evidence type="ECO:0000256" key="10">
    <source>
        <dbReference type="ARBA" id="ARBA00023204"/>
    </source>
</evidence>
<gene>
    <name evidence="15" type="ORF">DFR71_2892</name>
</gene>
<dbReference type="AlphaFoldDB" id="A0A4R1FTF0"/>
<evidence type="ECO:0000313" key="15">
    <source>
        <dbReference type="EMBL" id="TCJ96859.1"/>
    </source>
</evidence>
<feature type="compositionally biased region" description="Basic and acidic residues" evidence="14">
    <location>
        <begin position="1"/>
        <end position="24"/>
    </location>
</feature>
<keyword evidence="8" id="KW-0267">Excision nuclease</keyword>
<evidence type="ECO:0000256" key="1">
    <source>
        <dbReference type="ARBA" id="ARBA00004496"/>
    </source>
</evidence>
<evidence type="ECO:0000256" key="13">
    <source>
        <dbReference type="ARBA" id="ARBA00042156"/>
    </source>
</evidence>
<evidence type="ECO:0000256" key="6">
    <source>
        <dbReference type="ARBA" id="ARBA00022769"/>
    </source>
</evidence>
<dbReference type="GO" id="GO:0003677">
    <property type="term" value="F:DNA binding"/>
    <property type="evidence" value="ECO:0007669"/>
    <property type="project" value="UniProtKB-KW"/>
</dbReference>
<dbReference type="PANTHER" id="PTHR43152:SF1">
    <property type="entry name" value="UVRA PROTEIN"/>
    <property type="match status" value="1"/>
</dbReference>